<dbReference type="Gramene" id="Os10t0495416-00">
    <property type="protein sequence ID" value="Os10t0495416-00"/>
    <property type="gene ID" value="Os10g0495416"/>
</dbReference>
<dbReference type="InParanoid" id="A0A0P0XVV2"/>
<protein>
    <submittedName>
        <fullName evidence="2">Os10g0495416 protein</fullName>
    </submittedName>
</protein>
<reference evidence="2 3" key="3">
    <citation type="journal article" date="2013" name="Rice">
        <title>Improvement of the Oryza sativa Nipponbare reference genome using next generation sequence and optical map data.</title>
        <authorList>
            <person name="Kawahara Y."/>
            <person name="de la Bastide M."/>
            <person name="Hamilton J.P."/>
            <person name="Kanamori H."/>
            <person name="McCombie W.R."/>
            <person name="Ouyang S."/>
            <person name="Schwartz D.C."/>
            <person name="Tanaka T."/>
            <person name="Wu J."/>
            <person name="Zhou S."/>
            <person name="Childs K.L."/>
            <person name="Davidson R.M."/>
            <person name="Lin H."/>
            <person name="Quesada-Ocampo L."/>
            <person name="Vaillancourt B."/>
            <person name="Sakai H."/>
            <person name="Lee S.S."/>
            <person name="Kim J."/>
            <person name="Numa H."/>
            <person name="Itoh T."/>
            <person name="Buell C.R."/>
            <person name="Matsumoto T."/>
        </authorList>
    </citation>
    <scope>NUCLEOTIDE SEQUENCE [LARGE SCALE GENOMIC DNA]</scope>
    <source>
        <strain evidence="3">cv. Nipponbare</strain>
    </source>
</reference>
<gene>
    <name evidence="2" type="ordered locus">Os10g0495416</name>
    <name evidence="2" type="ORF">OSNPB_100495416</name>
</gene>
<organism evidence="2 3">
    <name type="scientific">Oryza sativa subsp. japonica</name>
    <name type="common">Rice</name>
    <dbReference type="NCBI Taxonomy" id="39947"/>
    <lineage>
        <taxon>Eukaryota</taxon>
        <taxon>Viridiplantae</taxon>
        <taxon>Streptophyta</taxon>
        <taxon>Embryophyta</taxon>
        <taxon>Tracheophyta</taxon>
        <taxon>Spermatophyta</taxon>
        <taxon>Magnoliopsida</taxon>
        <taxon>Liliopsida</taxon>
        <taxon>Poales</taxon>
        <taxon>Poaceae</taxon>
        <taxon>BOP clade</taxon>
        <taxon>Oryzoideae</taxon>
        <taxon>Oryzeae</taxon>
        <taxon>Oryzinae</taxon>
        <taxon>Oryza</taxon>
        <taxon>Oryza sativa</taxon>
    </lineage>
</organism>
<evidence type="ECO:0000313" key="2">
    <source>
        <dbReference type="EMBL" id="BAT11473.1"/>
    </source>
</evidence>
<evidence type="ECO:0000313" key="3">
    <source>
        <dbReference type="Proteomes" id="UP000059680"/>
    </source>
</evidence>
<sequence>MTVVYDTTSGGLPPPRSSAIMCSSSRASWLLFSSHRPLRRMVQEKTSGMQLSSVILRSTMSIASLVLLSAQRPLSRGAKVMASTLNPFLMTLPKAAKPRSKRPARQQQPMRML</sequence>
<feature type="region of interest" description="Disordered" evidence="1">
    <location>
        <begin position="93"/>
        <end position="113"/>
    </location>
</feature>
<name>A0A0P0XVV2_ORYSJ</name>
<accession>A0A0P0XVV2</accession>
<dbReference type="AlphaFoldDB" id="A0A0P0XVV2"/>
<dbReference type="Proteomes" id="UP000059680">
    <property type="component" value="Chromosome 10"/>
</dbReference>
<dbReference type="PaxDb" id="39947-A0A0P0XVV2"/>
<dbReference type="EMBL" id="AP014966">
    <property type="protein sequence ID" value="BAT11473.1"/>
    <property type="molecule type" value="Genomic_DNA"/>
</dbReference>
<keyword evidence="3" id="KW-1185">Reference proteome</keyword>
<evidence type="ECO:0000256" key="1">
    <source>
        <dbReference type="SAM" id="MobiDB-lite"/>
    </source>
</evidence>
<proteinExistence type="predicted"/>
<reference evidence="3" key="1">
    <citation type="journal article" date="2005" name="Nature">
        <title>The map-based sequence of the rice genome.</title>
        <authorList>
            <consortium name="International rice genome sequencing project (IRGSP)"/>
            <person name="Matsumoto T."/>
            <person name="Wu J."/>
            <person name="Kanamori H."/>
            <person name="Katayose Y."/>
            <person name="Fujisawa M."/>
            <person name="Namiki N."/>
            <person name="Mizuno H."/>
            <person name="Yamamoto K."/>
            <person name="Antonio B.A."/>
            <person name="Baba T."/>
            <person name="Sakata K."/>
            <person name="Nagamura Y."/>
            <person name="Aoki H."/>
            <person name="Arikawa K."/>
            <person name="Arita K."/>
            <person name="Bito T."/>
            <person name="Chiden Y."/>
            <person name="Fujitsuka N."/>
            <person name="Fukunaka R."/>
            <person name="Hamada M."/>
            <person name="Harada C."/>
            <person name="Hayashi A."/>
            <person name="Hijishita S."/>
            <person name="Honda M."/>
            <person name="Hosokawa S."/>
            <person name="Ichikawa Y."/>
            <person name="Idonuma A."/>
            <person name="Iijima M."/>
            <person name="Ikeda M."/>
            <person name="Ikeno M."/>
            <person name="Ito K."/>
            <person name="Ito S."/>
            <person name="Ito T."/>
            <person name="Ito Y."/>
            <person name="Ito Y."/>
            <person name="Iwabuchi A."/>
            <person name="Kamiya K."/>
            <person name="Karasawa W."/>
            <person name="Kurita K."/>
            <person name="Katagiri S."/>
            <person name="Kikuta A."/>
            <person name="Kobayashi H."/>
            <person name="Kobayashi N."/>
            <person name="Machita K."/>
            <person name="Maehara T."/>
            <person name="Masukawa M."/>
            <person name="Mizubayashi T."/>
            <person name="Mukai Y."/>
            <person name="Nagasaki H."/>
            <person name="Nagata Y."/>
            <person name="Naito S."/>
            <person name="Nakashima M."/>
            <person name="Nakama Y."/>
            <person name="Nakamichi Y."/>
            <person name="Nakamura M."/>
            <person name="Meguro A."/>
            <person name="Negishi M."/>
            <person name="Ohta I."/>
            <person name="Ohta T."/>
            <person name="Okamoto M."/>
            <person name="Ono N."/>
            <person name="Saji S."/>
            <person name="Sakaguchi M."/>
            <person name="Sakai K."/>
            <person name="Shibata M."/>
            <person name="Shimokawa T."/>
            <person name="Song J."/>
            <person name="Takazaki Y."/>
            <person name="Terasawa K."/>
            <person name="Tsugane M."/>
            <person name="Tsuji K."/>
            <person name="Ueda S."/>
            <person name="Waki K."/>
            <person name="Yamagata H."/>
            <person name="Yamamoto M."/>
            <person name="Yamamoto S."/>
            <person name="Yamane H."/>
            <person name="Yoshiki S."/>
            <person name="Yoshihara R."/>
            <person name="Yukawa K."/>
            <person name="Zhong H."/>
            <person name="Yano M."/>
            <person name="Yuan Q."/>
            <person name="Ouyang S."/>
            <person name="Liu J."/>
            <person name="Jones K.M."/>
            <person name="Gansberger K."/>
            <person name="Moffat K."/>
            <person name="Hill J."/>
            <person name="Bera J."/>
            <person name="Fadrosh D."/>
            <person name="Jin S."/>
            <person name="Johri S."/>
            <person name="Kim M."/>
            <person name="Overton L."/>
            <person name="Reardon M."/>
            <person name="Tsitrin T."/>
            <person name="Vuong H."/>
            <person name="Weaver B."/>
            <person name="Ciecko A."/>
            <person name="Tallon L."/>
            <person name="Jackson J."/>
            <person name="Pai G."/>
            <person name="Aken S.V."/>
            <person name="Utterback T."/>
            <person name="Reidmuller S."/>
            <person name="Feldblyum T."/>
            <person name="Hsiao J."/>
            <person name="Zismann V."/>
            <person name="Iobst S."/>
            <person name="de Vazeille A.R."/>
            <person name="Buell C.R."/>
            <person name="Ying K."/>
            <person name="Li Y."/>
            <person name="Lu T."/>
            <person name="Huang Y."/>
            <person name="Zhao Q."/>
            <person name="Feng Q."/>
            <person name="Zhang L."/>
            <person name="Zhu J."/>
            <person name="Weng Q."/>
            <person name="Mu J."/>
            <person name="Lu Y."/>
            <person name="Fan D."/>
            <person name="Liu Y."/>
            <person name="Guan J."/>
            <person name="Zhang Y."/>
            <person name="Yu S."/>
            <person name="Liu X."/>
            <person name="Zhang Y."/>
            <person name="Hong G."/>
            <person name="Han B."/>
            <person name="Choisne N."/>
            <person name="Demange N."/>
            <person name="Orjeda G."/>
            <person name="Samain S."/>
            <person name="Cattolico L."/>
            <person name="Pelletier E."/>
            <person name="Couloux A."/>
            <person name="Segurens B."/>
            <person name="Wincker P."/>
            <person name="D'Hont A."/>
            <person name="Scarpelli C."/>
            <person name="Weissenbach J."/>
            <person name="Salanoubat M."/>
            <person name="Quetier F."/>
            <person name="Yu Y."/>
            <person name="Kim H.R."/>
            <person name="Rambo T."/>
            <person name="Currie J."/>
            <person name="Collura K."/>
            <person name="Luo M."/>
            <person name="Yang T."/>
            <person name="Ammiraju J.S.S."/>
            <person name="Engler F."/>
            <person name="Soderlund C."/>
            <person name="Wing R.A."/>
            <person name="Palmer L.E."/>
            <person name="de la Bastide M."/>
            <person name="Spiegel L."/>
            <person name="Nascimento L."/>
            <person name="Zutavern T."/>
            <person name="O'Shaughnessy A."/>
            <person name="Dike S."/>
            <person name="Dedhia N."/>
            <person name="Preston R."/>
            <person name="Balija V."/>
            <person name="McCombie W.R."/>
            <person name="Chow T."/>
            <person name="Chen H."/>
            <person name="Chung M."/>
            <person name="Chen C."/>
            <person name="Shaw J."/>
            <person name="Wu H."/>
            <person name="Hsiao K."/>
            <person name="Chao Y."/>
            <person name="Chu M."/>
            <person name="Cheng C."/>
            <person name="Hour A."/>
            <person name="Lee P."/>
            <person name="Lin S."/>
            <person name="Lin Y."/>
            <person name="Liou J."/>
            <person name="Liu S."/>
            <person name="Hsing Y."/>
            <person name="Raghuvanshi S."/>
            <person name="Mohanty A."/>
            <person name="Bharti A.K."/>
            <person name="Gaur A."/>
            <person name="Gupta V."/>
            <person name="Kumar D."/>
            <person name="Ravi V."/>
            <person name="Vij S."/>
            <person name="Kapur A."/>
            <person name="Khurana P."/>
            <person name="Khurana P."/>
            <person name="Khurana J.P."/>
            <person name="Tyagi A.K."/>
            <person name="Gaikwad K."/>
            <person name="Singh A."/>
            <person name="Dalal V."/>
            <person name="Srivastava S."/>
            <person name="Dixit A."/>
            <person name="Pal A.K."/>
            <person name="Ghazi I.A."/>
            <person name="Yadav M."/>
            <person name="Pandit A."/>
            <person name="Bhargava A."/>
            <person name="Sureshbabu K."/>
            <person name="Batra K."/>
            <person name="Sharma T.R."/>
            <person name="Mohapatra T."/>
            <person name="Singh N.K."/>
            <person name="Messing J."/>
            <person name="Nelson A.B."/>
            <person name="Fuks G."/>
            <person name="Kavchok S."/>
            <person name="Keizer G."/>
            <person name="Linton E."/>
            <person name="Llaca V."/>
            <person name="Song R."/>
            <person name="Tanyolac B."/>
            <person name="Young S."/>
            <person name="Ho-Il K."/>
            <person name="Hahn J.H."/>
            <person name="Sangsakoo G."/>
            <person name="Vanavichit A."/>
            <person name="de Mattos Luiz.A.T."/>
            <person name="Zimmer P.D."/>
            <person name="Malone G."/>
            <person name="Dellagostin O."/>
            <person name="de Oliveira A.C."/>
            <person name="Bevan M."/>
            <person name="Bancroft I."/>
            <person name="Minx P."/>
            <person name="Cordum H."/>
            <person name="Wilson R."/>
            <person name="Cheng Z."/>
            <person name="Jin W."/>
            <person name="Jiang J."/>
            <person name="Leong S.A."/>
            <person name="Iwama H."/>
            <person name="Gojobori T."/>
            <person name="Itoh T."/>
            <person name="Niimura Y."/>
            <person name="Fujii Y."/>
            <person name="Habara T."/>
            <person name="Sakai H."/>
            <person name="Sato Y."/>
            <person name="Wilson G."/>
            <person name="Kumar K."/>
            <person name="McCouch S."/>
            <person name="Juretic N."/>
            <person name="Hoen D."/>
            <person name="Wright S."/>
            <person name="Bruskiewich R."/>
            <person name="Bureau T."/>
            <person name="Miyao A."/>
            <person name="Hirochika H."/>
            <person name="Nishikawa T."/>
            <person name="Kadowaki K."/>
            <person name="Sugiura M."/>
            <person name="Burr B."/>
            <person name="Sasaki T."/>
        </authorList>
    </citation>
    <scope>NUCLEOTIDE SEQUENCE [LARGE SCALE GENOMIC DNA]</scope>
    <source>
        <strain evidence="3">cv. Nipponbare</strain>
    </source>
</reference>
<reference evidence="2 3" key="2">
    <citation type="journal article" date="2013" name="Plant Cell Physiol.">
        <title>Rice Annotation Project Database (RAP-DB): an integrative and interactive database for rice genomics.</title>
        <authorList>
            <person name="Sakai H."/>
            <person name="Lee S.S."/>
            <person name="Tanaka T."/>
            <person name="Numa H."/>
            <person name="Kim J."/>
            <person name="Kawahara Y."/>
            <person name="Wakimoto H."/>
            <person name="Yang C.C."/>
            <person name="Iwamoto M."/>
            <person name="Abe T."/>
            <person name="Yamada Y."/>
            <person name="Muto A."/>
            <person name="Inokuchi H."/>
            <person name="Ikemura T."/>
            <person name="Matsumoto T."/>
            <person name="Sasaki T."/>
            <person name="Itoh T."/>
        </authorList>
    </citation>
    <scope>NUCLEOTIDE SEQUENCE [LARGE SCALE GENOMIC DNA]</scope>
    <source>
        <strain evidence="3">cv. Nipponbare</strain>
    </source>
</reference>